<keyword evidence="4" id="KW-1185">Reference proteome</keyword>
<name>A0AAN6XIZ9_9PEZI</name>
<reference evidence="3" key="1">
    <citation type="journal article" date="2023" name="Mol. Phylogenet. Evol.">
        <title>Genome-scale phylogeny and comparative genomics of the fungal order Sordariales.</title>
        <authorList>
            <person name="Hensen N."/>
            <person name="Bonometti L."/>
            <person name="Westerberg I."/>
            <person name="Brannstrom I.O."/>
            <person name="Guillou S."/>
            <person name="Cros-Aarteil S."/>
            <person name="Calhoun S."/>
            <person name="Haridas S."/>
            <person name="Kuo A."/>
            <person name="Mondo S."/>
            <person name="Pangilinan J."/>
            <person name="Riley R."/>
            <person name="LaButti K."/>
            <person name="Andreopoulos B."/>
            <person name="Lipzen A."/>
            <person name="Chen C."/>
            <person name="Yan M."/>
            <person name="Daum C."/>
            <person name="Ng V."/>
            <person name="Clum A."/>
            <person name="Steindorff A."/>
            <person name="Ohm R.A."/>
            <person name="Martin F."/>
            <person name="Silar P."/>
            <person name="Natvig D.O."/>
            <person name="Lalanne C."/>
            <person name="Gautier V."/>
            <person name="Ament-Velasquez S.L."/>
            <person name="Kruys A."/>
            <person name="Hutchinson M.I."/>
            <person name="Powell A.J."/>
            <person name="Barry K."/>
            <person name="Miller A.N."/>
            <person name="Grigoriev I.V."/>
            <person name="Debuchy R."/>
            <person name="Gladieux P."/>
            <person name="Hiltunen Thoren M."/>
            <person name="Johannesson H."/>
        </authorList>
    </citation>
    <scope>NUCLEOTIDE SEQUENCE</scope>
    <source>
        <strain evidence="3">CBS 315.58</strain>
    </source>
</reference>
<accession>A0AAN6XIZ9</accession>
<keyword evidence="1" id="KW-0175">Coiled coil</keyword>
<organism evidence="3 4">
    <name type="scientific">Triangularia verruculosa</name>
    <dbReference type="NCBI Taxonomy" id="2587418"/>
    <lineage>
        <taxon>Eukaryota</taxon>
        <taxon>Fungi</taxon>
        <taxon>Dikarya</taxon>
        <taxon>Ascomycota</taxon>
        <taxon>Pezizomycotina</taxon>
        <taxon>Sordariomycetes</taxon>
        <taxon>Sordariomycetidae</taxon>
        <taxon>Sordariales</taxon>
        <taxon>Podosporaceae</taxon>
        <taxon>Triangularia</taxon>
    </lineage>
</organism>
<dbReference type="AlphaFoldDB" id="A0AAN6XIZ9"/>
<evidence type="ECO:0000256" key="1">
    <source>
        <dbReference type="SAM" id="Coils"/>
    </source>
</evidence>
<protein>
    <submittedName>
        <fullName evidence="3">Uncharacterized protein</fullName>
    </submittedName>
</protein>
<feature type="region of interest" description="Disordered" evidence="2">
    <location>
        <begin position="1"/>
        <end position="42"/>
    </location>
</feature>
<dbReference type="EMBL" id="MU863906">
    <property type="protein sequence ID" value="KAK4201554.1"/>
    <property type="molecule type" value="Genomic_DNA"/>
</dbReference>
<evidence type="ECO:0000313" key="4">
    <source>
        <dbReference type="Proteomes" id="UP001303160"/>
    </source>
</evidence>
<gene>
    <name evidence="3" type="ORF">QBC40DRAFT_253010</name>
</gene>
<reference evidence="3" key="2">
    <citation type="submission" date="2023-05" db="EMBL/GenBank/DDBJ databases">
        <authorList>
            <consortium name="Lawrence Berkeley National Laboratory"/>
            <person name="Steindorff A."/>
            <person name="Hensen N."/>
            <person name="Bonometti L."/>
            <person name="Westerberg I."/>
            <person name="Brannstrom I.O."/>
            <person name="Guillou S."/>
            <person name="Cros-Aarteil S."/>
            <person name="Calhoun S."/>
            <person name="Haridas S."/>
            <person name="Kuo A."/>
            <person name="Mondo S."/>
            <person name="Pangilinan J."/>
            <person name="Riley R."/>
            <person name="Labutti K."/>
            <person name="Andreopoulos B."/>
            <person name="Lipzen A."/>
            <person name="Chen C."/>
            <person name="Yanf M."/>
            <person name="Daum C."/>
            <person name="Ng V."/>
            <person name="Clum A."/>
            <person name="Ohm R."/>
            <person name="Martin F."/>
            <person name="Silar P."/>
            <person name="Natvig D."/>
            <person name="Lalanne C."/>
            <person name="Gautier V."/>
            <person name="Ament-Velasquez S.L."/>
            <person name="Kruys A."/>
            <person name="Hutchinson M.I."/>
            <person name="Powell A.J."/>
            <person name="Barry K."/>
            <person name="Miller A.N."/>
            <person name="Grigoriev I.V."/>
            <person name="Debuchy R."/>
            <person name="Gladieux P."/>
            <person name="Thoren M.H."/>
            <person name="Johannesson H."/>
        </authorList>
    </citation>
    <scope>NUCLEOTIDE SEQUENCE</scope>
    <source>
        <strain evidence="3">CBS 315.58</strain>
    </source>
</reference>
<sequence length="187" mass="21146">MASSAPSLKRRRLDCQQEDETATTVPQCAKTNDHQQDPTMHNNMPDRIATFKAMIENYTDGDLRDDNGTRRSYSHLDLRLQRAYYGRLSSPKRYQNEIKPLKESAKKDGESIEMLEDQRRRDQQRVACLEKRVAELEARIPPQVLTIANPSASVSVSVEPDDGDVIVVFRTAVEARCGALGLDVNKN</sequence>
<proteinExistence type="predicted"/>
<feature type="coiled-coil region" evidence="1">
    <location>
        <begin position="112"/>
        <end position="139"/>
    </location>
</feature>
<evidence type="ECO:0000256" key="2">
    <source>
        <dbReference type="SAM" id="MobiDB-lite"/>
    </source>
</evidence>
<evidence type="ECO:0000313" key="3">
    <source>
        <dbReference type="EMBL" id="KAK4201554.1"/>
    </source>
</evidence>
<dbReference type="Proteomes" id="UP001303160">
    <property type="component" value="Unassembled WGS sequence"/>
</dbReference>
<comment type="caution">
    <text evidence="3">The sequence shown here is derived from an EMBL/GenBank/DDBJ whole genome shotgun (WGS) entry which is preliminary data.</text>
</comment>